<reference evidence="7 8" key="1">
    <citation type="submission" date="2016-11" db="EMBL/GenBank/DDBJ databases">
        <title>Study of marine rhodopsin-containing bacteria.</title>
        <authorList>
            <person name="Yoshizawa S."/>
            <person name="Kumagai Y."/>
            <person name="Kogure K."/>
        </authorList>
    </citation>
    <scope>NUCLEOTIDE SEQUENCE [LARGE SCALE GENOMIC DNA]</scope>
    <source>
        <strain evidence="7 8">SAORIC-28</strain>
    </source>
</reference>
<dbReference type="Gene3D" id="3.40.30.10">
    <property type="entry name" value="Glutaredoxin"/>
    <property type="match status" value="1"/>
</dbReference>
<evidence type="ECO:0000256" key="3">
    <source>
        <dbReference type="ARBA" id="ARBA00023002"/>
    </source>
</evidence>
<evidence type="ECO:0000256" key="1">
    <source>
        <dbReference type="ARBA" id="ARBA00005791"/>
    </source>
</evidence>
<gene>
    <name evidence="7" type="ORF">BSZ37_07495</name>
</gene>
<dbReference type="Proteomes" id="UP000216339">
    <property type="component" value="Unassembled WGS sequence"/>
</dbReference>
<evidence type="ECO:0000256" key="5">
    <source>
        <dbReference type="ARBA" id="ARBA00023284"/>
    </source>
</evidence>
<evidence type="ECO:0000313" key="8">
    <source>
        <dbReference type="Proteomes" id="UP000216339"/>
    </source>
</evidence>
<dbReference type="InterPro" id="IPR012336">
    <property type="entry name" value="Thioredoxin-like_fold"/>
</dbReference>
<dbReference type="PANTHER" id="PTHR13887:SF14">
    <property type="entry name" value="DISULFIDE BOND FORMATION PROTEIN D"/>
    <property type="match status" value="1"/>
</dbReference>
<evidence type="ECO:0000313" key="7">
    <source>
        <dbReference type="EMBL" id="PAP76302.1"/>
    </source>
</evidence>
<dbReference type="PANTHER" id="PTHR13887">
    <property type="entry name" value="GLUTATHIONE S-TRANSFERASE KAPPA"/>
    <property type="match status" value="1"/>
</dbReference>
<sequence length="177" mass="19615">MPLAPPLSDADHARGPADALVTLVQYGDFECPFSKDVHDLVQDIRQHHPDGVRFVFRHFPLRPHPNALAAGVAAEEAARQGGFWAFHDRLYEHQLALRPAQLAEHAEAVGLDGDAVRRAIESGDDQAQILRQKRQGVKSGVRSTLGLWIDDEWVEEDALEDAVIARVIRPLQAAERA</sequence>
<keyword evidence="5" id="KW-0676">Redox-active center</keyword>
<keyword evidence="3" id="KW-0560">Oxidoreductase</keyword>
<evidence type="ECO:0000256" key="2">
    <source>
        <dbReference type="ARBA" id="ARBA00022729"/>
    </source>
</evidence>
<comment type="similarity">
    <text evidence="1">Belongs to the thioredoxin family. DsbA subfamily.</text>
</comment>
<dbReference type="OrthoDB" id="117402at2"/>
<dbReference type="GO" id="GO:0016491">
    <property type="term" value="F:oxidoreductase activity"/>
    <property type="evidence" value="ECO:0007669"/>
    <property type="project" value="UniProtKB-KW"/>
</dbReference>
<dbReference type="InterPro" id="IPR036249">
    <property type="entry name" value="Thioredoxin-like_sf"/>
</dbReference>
<organism evidence="7 8">
    <name type="scientific">Rubrivirga marina</name>
    <dbReference type="NCBI Taxonomy" id="1196024"/>
    <lineage>
        <taxon>Bacteria</taxon>
        <taxon>Pseudomonadati</taxon>
        <taxon>Rhodothermota</taxon>
        <taxon>Rhodothermia</taxon>
        <taxon>Rhodothermales</taxon>
        <taxon>Rubricoccaceae</taxon>
        <taxon>Rubrivirga</taxon>
    </lineage>
</organism>
<keyword evidence="8" id="KW-1185">Reference proteome</keyword>
<evidence type="ECO:0000256" key="4">
    <source>
        <dbReference type="ARBA" id="ARBA00023157"/>
    </source>
</evidence>
<keyword evidence="4" id="KW-1015">Disulfide bond</keyword>
<accession>A0A271IYM8</accession>
<dbReference type="RefSeq" id="WP_095509950.1">
    <property type="nucleotide sequence ID" value="NZ_MQWD01000001.1"/>
</dbReference>
<dbReference type="AlphaFoldDB" id="A0A271IYM8"/>
<comment type="caution">
    <text evidence="7">The sequence shown here is derived from an EMBL/GenBank/DDBJ whole genome shotgun (WGS) entry which is preliminary data.</text>
</comment>
<feature type="domain" description="Thioredoxin-like fold" evidence="6">
    <location>
        <begin position="9"/>
        <end position="158"/>
    </location>
</feature>
<dbReference type="SUPFAM" id="SSF52833">
    <property type="entry name" value="Thioredoxin-like"/>
    <property type="match status" value="1"/>
</dbReference>
<dbReference type="EMBL" id="MQWD01000001">
    <property type="protein sequence ID" value="PAP76302.1"/>
    <property type="molecule type" value="Genomic_DNA"/>
</dbReference>
<proteinExistence type="inferred from homology"/>
<name>A0A271IYM8_9BACT</name>
<dbReference type="Pfam" id="PF13462">
    <property type="entry name" value="Thioredoxin_4"/>
    <property type="match status" value="1"/>
</dbReference>
<keyword evidence="2" id="KW-0732">Signal</keyword>
<evidence type="ECO:0000259" key="6">
    <source>
        <dbReference type="Pfam" id="PF13462"/>
    </source>
</evidence>
<protein>
    <recommendedName>
        <fullName evidence="6">Thioredoxin-like fold domain-containing protein</fullName>
    </recommendedName>
</protein>